<keyword evidence="4" id="KW-1185">Reference proteome</keyword>
<dbReference type="AlphaFoldDB" id="A0A2S0KJN6"/>
<protein>
    <recommendedName>
        <fullName evidence="2">Glycine-rich domain-containing protein</fullName>
    </recommendedName>
</protein>
<dbReference type="Proteomes" id="UP000239814">
    <property type="component" value="Chromosome"/>
</dbReference>
<evidence type="ECO:0000313" key="4">
    <source>
        <dbReference type="Proteomes" id="UP000239814"/>
    </source>
</evidence>
<dbReference type="KEGG" id="git:C6V83_18010"/>
<accession>A0A2S0KJN6</accession>
<organism evidence="3 4">
    <name type="scientific">Gordonia iterans</name>
    <dbReference type="NCBI Taxonomy" id="1004901"/>
    <lineage>
        <taxon>Bacteria</taxon>
        <taxon>Bacillati</taxon>
        <taxon>Actinomycetota</taxon>
        <taxon>Actinomycetes</taxon>
        <taxon>Mycobacteriales</taxon>
        <taxon>Gordoniaceae</taxon>
        <taxon>Gordonia</taxon>
    </lineage>
</organism>
<evidence type="ECO:0000259" key="2">
    <source>
        <dbReference type="Pfam" id="PF21722"/>
    </source>
</evidence>
<evidence type="ECO:0000256" key="1">
    <source>
        <dbReference type="SAM" id="MobiDB-lite"/>
    </source>
</evidence>
<feature type="domain" description="Glycine-rich" evidence="2">
    <location>
        <begin position="153"/>
        <end position="334"/>
    </location>
</feature>
<dbReference type="InterPro" id="IPR049304">
    <property type="entry name" value="Gly_rich_dom"/>
</dbReference>
<proteinExistence type="predicted"/>
<gene>
    <name evidence="3" type="ORF">C6V83_18010</name>
</gene>
<feature type="region of interest" description="Disordered" evidence="1">
    <location>
        <begin position="304"/>
        <end position="326"/>
    </location>
</feature>
<feature type="region of interest" description="Disordered" evidence="1">
    <location>
        <begin position="249"/>
        <end position="277"/>
    </location>
</feature>
<sequence>MPSATGVIDGHGPLDGLLTAAPDALAVGYGVEHATLLPADADVWDLMALATGHGIDVAELAAAVAGVPVIGLGGQVPGLVAAHTGGLIDGHGQISGVLADVELAAVASGLGALGSSVVAGPLAGAAPWGAAGAVDGSFAVVPVAAVSIAYTTTTATVSIPPWVRYIDAVVLGAGGGGSRGGQGFPGWPGQGGRGGHWNATTWDRGESRNGWAKLSVTVGTGGTGGGDTGGTGGSTTIAVTGGPSITGAGGVGGSGQPDLLGTDRDGQAAQGGNAGGSTPAHLIYNGVNYPGGGPSTGDTANIPGSGGRGGGGAVWPGSPGSGRAGGRGQAWIRFWM</sequence>
<evidence type="ECO:0000313" key="3">
    <source>
        <dbReference type="EMBL" id="AVM01873.1"/>
    </source>
</evidence>
<dbReference type="EMBL" id="CP027433">
    <property type="protein sequence ID" value="AVM01873.1"/>
    <property type="molecule type" value="Genomic_DNA"/>
</dbReference>
<name>A0A2S0KJN6_9ACTN</name>
<reference evidence="3 4" key="1">
    <citation type="submission" date="2018-03" db="EMBL/GenBank/DDBJ databases">
        <title>Characteristics and genome of n-alkane degrading marine bacteria Gordonia iterans isolated from crude oil contaminated in Tae-an, South Korea.</title>
        <authorList>
            <person name="Lee S.-S."/>
            <person name="Kim H."/>
        </authorList>
    </citation>
    <scope>NUCLEOTIDE SEQUENCE [LARGE SCALE GENOMIC DNA]</scope>
    <source>
        <strain evidence="3 4">Co17</strain>
    </source>
</reference>
<dbReference type="Pfam" id="PF21722">
    <property type="entry name" value="Gly_rich_2"/>
    <property type="match status" value="1"/>
</dbReference>